<evidence type="ECO:0000313" key="2">
    <source>
        <dbReference type="Proteomes" id="UP000261500"/>
    </source>
</evidence>
<evidence type="ECO:0000313" key="1">
    <source>
        <dbReference type="Ensembl" id="ENSPLAP00000014113.1"/>
    </source>
</evidence>
<proteinExistence type="predicted"/>
<dbReference type="InterPro" id="IPR036397">
    <property type="entry name" value="RNaseH_sf"/>
</dbReference>
<dbReference type="GeneTree" id="ENSGT01120000272491"/>
<dbReference type="GO" id="GO:0003676">
    <property type="term" value="F:nucleic acid binding"/>
    <property type="evidence" value="ECO:0007669"/>
    <property type="project" value="InterPro"/>
</dbReference>
<sequence length="70" mass="8617">MRSQATSRKPPQRPFVKKYRTLLKLKRLQLEKEHIDWHKKKWRNILWTDESQIVIFGFKGHRPLTQHNVL</sequence>
<reference evidence="1" key="1">
    <citation type="submission" date="2025-08" db="UniProtKB">
        <authorList>
            <consortium name="Ensembl"/>
        </authorList>
    </citation>
    <scope>IDENTIFICATION</scope>
</reference>
<name>A0A3B3UMM1_9TELE</name>
<keyword evidence="2" id="KW-1185">Reference proteome</keyword>
<protein>
    <recommendedName>
        <fullName evidence="3">Transposase Tc1-like domain-containing protein</fullName>
    </recommendedName>
</protein>
<dbReference type="Ensembl" id="ENSPLAT00000022351.1">
    <property type="protein sequence ID" value="ENSPLAP00000014113.1"/>
    <property type="gene ID" value="ENSPLAG00000017720.1"/>
</dbReference>
<dbReference type="Proteomes" id="UP000261500">
    <property type="component" value="Unplaced"/>
</dbReference>
<dbReference type="STRING" id="48699.ENSPLAP00000014113"/>
<organism evidence="1 2">
    <name type="scientific">Poecilia latipinna</name>
    <name type="common">sailfin molly</name>
    <dbReference type="NCBI Taxonomy" id="48699"/>
    <lineage>
        <taxon>Eukaryota</taxon>
        <taxon>Metazoa</taxon>
        <taxon>Chordata</taxon>
        <taxon>Craniata</taxon>
        <taxon>Vertebrata</taxon>
        <taxon>Euteleostomi</taxon>
        <taxon>Actinopterygii</taxon>
        <taxon>Neopterygii</taxon>
        <taxon>Teleostei</taxon>
        <taxon>Neoteleostei</taxon>
        <taxon>Acanthomorphata</taxon>
        <taxon>Ovalentaria</taxon>
        <taxon>Atherinomorphae</taxon>
        <taxon>Cyprinodontiformes</taxon>
        <taxon>Poeciliidae</taxon>
        <taxon>Poeciliinae</taxon>
        <taxon>Poecilia</taxon>
    </lineage>
</organism>
<reference evidence="1" key="2">
    <citation type="submission" date="2025-09" db="UniProtKB">
        <authorList>
            <consortium name="Ensembl"/>
        </authorList>
    </citation>
    <scope>IDENTIFICATION</scope>
</reference>
<dbReference type="AlphaFoldDB" id="A0A3B3UMM1"/>
<dbReference type="Gene3D" id="3.30.420.10">
    <property type="entry name" value="Ribonuclease H-like superfamily/Ribonuclease H"/>
    <property type="match status" value="1"/>
</dbReference>
<accession>A0A3B3UMM1</accession>
<evidence type="ECO:0008006" key="3">
    <source>
        <dbReference type="Google" id="ProtNLM"/>
    </source>
</evidence>